<keyword evidence="5" id="KW-0472">Membrane</keyword>
<gene>
    <name evidence="7" type="ORF">SAMN04488105_101292</name>
</gene>
<dbReference type="GO" id="GO:0020037">
    <property type="term" value="F:heme binding"/>
    <property type="evidence" value="ECO:0007669"/>
    <property type="project" value="InterPro"/>
</dbReference>
<protein>
    <submittedName>
        <fullName evidence="7">Cytochrome C oxidase, cbb3-type, subunit III</fullName>
    </submittedName>
</protein>
<evidence type="ECO:0000313" key="8">
    <source>
        <dbReference type="Proteomes" id="UP000198994"/>
    </source>
</evidence>
<keyword evidence="1 4" id="KW-0349">Heme</keyword>
<dbReference type="Gene3D" id="1.10.760.10">
    <property type="entry name" value="Cytochrome c-like domain"/>
    <property type="match status" value="1"/>
</dbReference>
<keyword evidence="5" id="KW-0812">Transmembrane</keyword>
<feature type="transmembrane region" description="Helical" evidence="5">
    <location>
        <begin position="21"/>
        <end position="44"/>
    </location>
</feature>
<evidence type="ECO:0000256" key="3">
    <source>
        <dbReference type="ARBA" id="ARBA00023004"/>
    </source>
</evidence>
<evidence type="ECO:0000313" key="7">
    <source>
        <dbReference type="EMBL" id="SDE16654.1"/>
    </source>
</evidence>
<name>A0A1G7ANZ5_9RHOB</name>
<dbReference type="PANTHER" id="PTHR30600:SF9">
    <property type="entry name" value="BLR7738 PROTEIN"/>
    <property type="match status" value="1"/>
</dbReference>
<proteinExistence type="predicted"/>
<evidence type="ECO:0000259" key="6">
    <source>
        <dbReference type="PROSITE" id="PS51007"/>
    </source>
</evidence>
<dbReference type="GO" id="GO:0046872">
    <property type="term" value="F:metal ion binding"/>
    <property type="evidence" value="ECO:0007669"/>
    <property type="project" value="UniProtKB-KW"/>
</dbReference>
<sequence>MTYHSAVEAELARRRRLWRPLLVLVLIVLLAVVVLGIAVVLRVLPSGTPHYRSEDAHFRHGSIGAEPESGIPYKVWMALPELFPERFAPQGDYSAFGFLYDGETLPVGISRRTVSGVELVWFNCAVCHTGTVRANAEAAPELISGMPAQQLDLHGFTRFILDAATDPRVSPESLRAAMRDSGNALGPVEALIWRFAVFPRLREGMIDRAARLSPLLDRQPAWGPGRVDTFNPYKVLAFRQHARELTEGEVVGASDFPSIFLQGPREGMQLHWDGNNTSLAERNLSAALGAGVTPATADHPAIERIARWLRELPPPPSPHRPDPAAVDRGRAVYARDCAGCHGRQGDDGYVFEGARLGTVEPLANVGTDRARLDSYTQSFRDAQVRELFKGTPHAFRNFTKTDGYANAPLDGLWLRGPYLHNGSVPTLADLLAPPEARPPRFRRGGDVIDPQGGFVSPPCDGGPGCFDTALRGNSNAGHLWGTGLPVPEKSDLLAYLLTF</sequence>
<keyword evidence="2 4" id="KW-0479">Metal-binding</keyword>
<dbReference type="EMBL" id="FNAV01000001">
    <property type="protein sequence ID" value="SDE16654.1"/>
    <property type="molecule type" value="Genomic_DNA"/>
</dbReference>
<dbReference type="RefSeq" id="WP_089954505.1">
    <property type="nucleotide sequence ID" value="NZ_FNAV01000001.1"/>
</dbReference>
<dbReference type="SUPFAM" id="SSF46626">
    <property type="entry name" value="Cytochrome c"/>
    <property type="match status" value="1"/>
</dbReference>
<dbReference type="GO" id="GO:0009055">
    <property type="term" value="F:electron transfer activity"/>
    <property type="evidence" value="ECO:0007669"/>
    <property type="project" value="InterPro"/>
</dbReference>
<organism evidence="7 8">
    <name type="scientific">Salipiger thiooxidans</name>
    <dbReference type="NCBI Taxonomy" id="282683"/>
    <lineage>
        <taxon>Bacteria</taxon>
        <taxon>Pseudomonadati</taxon>
        <taxon>Pseudomonadota</taxon>
        <taxon>Alphaproteobacteria</taxon>
        <taxon>Rhodobacterales</taxon>
        <taxon>Roseobacteraceae</taxon>
        <taxon>Salipiger</taxon>
    </lineage>
</organism>
<keyword evidence="5" id="KW-1133">Transmembrane helix</keyword>
<dbReference type="OrthoDB" id="417271at2"/>
<evidence type="ECO:0000256" key="2">
    <source>
        <dbReference type="ARBA" id="ARBA00022723"/>
    </source>
</evidence>
<feature type="domain" description="Cytochrome c" evidence="6">
    <location>
        <begin position="324"/>
        <end position="499"/>
    </location>
</feature>
<evidence type="ECO:0000256" key="1">
    <source>
        <dbReference type="ARBA" id="ARBA00022617"/>
    </source>
</evidence>
<dbReference type="PROSITE" id="PS51007">
    <property type="entry name" value="CYTC"/>
    <property type="match status" value="1"/>
</dbReference>
<keyword evidence="3 4" id="KW-0408">Iron</keyword>
<dbReference type="AlphaFoldDB" id="A0A1G7ANZ5"/>
<dbReference type="Pfam" id="PF21419">
    <property type="entry name" value="RoxA-like_Cyt-c"/>
    <property type="match status" value="1"/>
</dbReference>
<dbReference type="InterPro" id="IPR009056">
    <property type="entry name" value="Cyt_c-like_dom"/>
</dbReference>
<dbReference type="InterPro" id="IPR036909">
    <property type="entry name" value="Cyt_c-like_dom_sf"/>
</dbReference>
<dbReference type="Proteomes" id="UP000198994">
    <property type="component" value="Unassembled WGS sequence"/>
</dbReference>
<dbReference type="InterPro" id="IPR051395">
    <property type="entry name" value="Cytochrome_c_Peroxidase/MauG"/>
</dbReference>
<reference evidence="8" key="1">
    <citation type="submission" date="2016-10" db="EMBL/GenBank/DDBJ databases">
        <authorList>
            <person name="Varghese N."/>
            <person name="Submissions S."/>
        </authorList>
    </citation>
    <scope>NUCLEOTIDE SEQUENCE [LARGE SCALE GENOMIC DNA]</scope>
    <source>
        <strain evidence="8">DSM 10146</strain>
    </source>
</reference>
<evidence type="ECO:0000256" key="4">
    <source>
        <dbReference type="PROSITE-ProRule" id="PRU00433"/>
    </source>
</evidence>
<accession>A0A1G7ANZ5</accession>
<dbReference type="STRING" id="282683.SAMN04488105_101292"/>
<dbReference type="GO" id="GO:0004130">
    <property type="term" value="F:cytochrome-c peroxidase activity"/>
    <property type="evidence" value="ECO:0007669"/>
    <property type="project" value="TreeGrafter"/>
</dbReference>
<keyword evidence="8" id="KW-1185">Reference proteome</keyword>
<dbReference type="Pfam" id="PF13442">
    <property type="entry name" value="Cytochrome_CBB3"/>
    <property type="match status" value="1"/>
</dbReference>
<evidence type="ECO:0000256" key="5">
    <source>
        <dbReference type="SAM" id="Phobius"/>
    </source>
</evidence>
<dbReference type="PANTHER" id="PTHR30600">
    <property type="entry name" value="CYTOCHROME C PEROXIDASE-RELATED"/>
    <property type="match status" value="1"/>
</dbReference>